<reference evidence="3 4" key="1">
    <citation type="journal article" date="2018" name="MBio">
        <title>Comparative Genomics Reveals the Core Gene Toolbox for the Fungus-Insect Symbiosis.</title>
        <authorList>
            <person name="Wang Y."/>
            <person name="Stata M."/>
            <person name="Wang W."/>
            <person name="Stajich J.E."/>
            <person name="White M.M."/>
            <person name="Moncalvo J.M."/>
        </authorList>
    </citation>
    <scope>NUCLEOTIDE SEQUENCE [LARGE SCALE GENOMIC DNA]</scope>
    <source>
        <strain evidence="3 4">SWE-8-4</strain>
    </source>
</reference>
<feature type="compositionally biased region" description="Polar residues" evidence="1">
    <location>
        <begin position="7"/>
        <end position="72"/>
    </location>
</feature>
<feature type="compositionally biased region" description="Polar residues" evidence="1">
    <location>
        <begin position="185"/>
        <end position="199"/>
    </location>
</feature>
<organism evidence="3 4">
    <name type="scientific">Smittium simulii</name>
    <dbReference type="NCBI Taxonomy" id="133385"/>
    <lineage>
        <taxon>Eukaryota</taxon>
        <taxon>Fungi</taxon>
        <taxon>Fungi incertae sedis</taxon>
        <taxon>Zoopagomycota</taxon>
        <taxon>Kickxellomycotina</taxon>
        <taxon>Harpellomycetes</taxon>
        <taxon>Harpellales</taxon>
        <taxon>Legeriomycetaceae</taxon>
        <taxon>Smittium</taxon>
    </lineage>
</organism>
<dbReference type="Proteomes" id="UP000245383">
    <property type="component" value="Unassembled WGS sequence"/>
</dbReference>
<dbReference type="InterPro" id="IPR000156">
    <property type="entry name" value="Ran_bind_dom"/>
</dbReference>
<name>A0A2T9YQ45_9FUNG</name>
<evidence type="ECO:0000259" key="2">
    <source>
        <dbReference type="PROSITE" id="PS50196"/>
    </source>
</evidence>
<dbReference type="InterPro" id="IPR045255">
    <property type="entry name" value="RanBP1-like"/>
</dbReference>
<dbReference type="PANTHER" id="PTHR23138">
    <property type="entry name" value="RAN BINDING PROTEIN"/>
    <property type="match status" value="1"/>
</dbReference>
<dbReference type="SUPFAM" id="SSF50729">
    <property type="entry name" value="PH domain-like"/>
    <property type="match status" value="1"/>
</dbReference>
<keyword evidence="4" id="KW-1185">Reference proteome</keyword>
<feature type="compositionally biased region" description="Basic and acidic residues" evidence="1">
    <location>
        <begin position="263"/>
        <end position="273"/>
    </location>
</feature>
<feature type="region of interest" description="Disordered" evidence="1">
    <location>
        <begin position="263"/>
        <end position="299"/>
    </location>
</feature>
<dbReference type="OrthoDB" id="185618at2759"/>
<dbReference type="SMART" id="SM00160">
    <property type="entry name" value="RanBD"/>
    <property type="match status" value="1"/>
</dbReference>
<accession>A0A2T9YQ45</accession>
<feature type="region of interest" description="Disordered" evidence="1">
    <location>
        <begin position="166"/>
        <end position="199"/>
    </location>
</feature>
<feature type="domain" description="RanBD1" evidence="2">
    <location>
        <begin position="313"/>
        <end position="413"/>
    </location>
</feature>
<dbReference type="PROSITE" id="PS50196">
    <property type="entry name" value="RANBD1"/>
    <property type="match status" value="1"/>
</dbReference>
<gene>
    <name evidence="3" type="ORF">BB561_002520</name>
</gene>
<dbReference type="Gene3D" id="2.30.29.30">
    <property type="entry name" value="Pleckstrin-homology domain (PH domain)/Phosphotyrosine-binding domain (PTB)"/>
    <property type="match status" value="1"/>
</dbReference>
<dbReference type="STRING" id="133385.A0A2T9YQ45"/>
<evidence type="ECO:0000256" key="1">
    <source>
        <dbReference type="SAM" id="MobiDB-lite"/>
    </source>
</evidence>
<evidence type="ECO:0000313" key="4">
    <source>
        <dbReference type="Proteomes" id="UP000245383"/>
    </source>
</evidence>
<dbReference type="AlphaFoldDB" id="A0A2T9YQ45"/>
<sequence>MDKHNSTTHNPSLQDNSTTHNPSLQDNSTTHNPSLQDNSTTHNPSLQDNSTTHNPSLQDKAQDSRNTNTTAKHPQENSDDISEPISTCNRELENTHKKQKLIITSSESATIQTKAVSFRQPFSIPSKSFSFSTAEPAAKPVSTEPSIWDNVTFKKSSGFGVSRFKSNFSSNSSDKEPVKHDTNKTENGNITDSHSSLNSIPENLQKTSISVDNTKSSVSLVKLVGLDTKLVPASSSLKSNGLGASFNSGSTAFAQFKSLSKETTENMDSKKSNSDFNKMLKSQTSQASDSTNSIDPQISPEAKDAAYKELQDSTKPIMAVDAKYLQTFEEDESCLFAQKCKLFELVQAESKDGNTSSLPNWAERGVGLIKLNKPEQKNTSDNASKDNIPPRLVMRTDLTFRLVLNNPLFPEVKPVVDGNYLRLTLIDPFSKQPANFAIKLKTKHDSALLADQIFSLFS</sequence>
<evidence type="ECO:0000313" key="3">
    <source>
        <dbReference type="EMBL" id="PVU94459.1"/>
    </source>
</evidence>
<feature type="region of interest" description="Disordered" evidence="1">
    <location>
        <begin position="1"/>
        <end position="99"/>
    </location>
</feature>
<comment type="caution">
    <text evidence="3">The sequence shown here is derived from an EMBL/GenBank/DDBJ whole genome shotgun (WGS) entry which is preliminary data.</text>
</comment>
<feature type="compositionally biased region" description="Basic and acidic residues" evidence="1">
    <location>
        <begin position="173"/>
        <end position="184"/>
    </location>
</feature>
<proteinExistence type="predicted"/>
<dbReference type="InterPro" id="IPR011993">
    <property type="entry name" value="PH-like_dom_sf"/>
</dbReference>
<feature type="compositionally biased region" description="Polar residues" evidence="1">
    <location>
        <begin position="274"/>
        <end position="296"/>
    </location>
</feature>
<dbReference type="EMBL" id="MBFR01000089">
    <property type="protein sequence ID" value="PVU94459.1"/>
    <property type="molecule type" value="Genomic_DNA"/>
</dbReference>
<protein>
    <recommendedName>
        <fullName evidence="2">RanBD1 domain-containing protein</fullName>
    </recommendedName>
</protein>
<dbReference type="Pfam" id="PF00638">
    <property type="entry name" value="Ran_BP1"/>
    <property type="match status" value="1"/>
</dbReference>